<protein>
    <recommendedName>
        <fullName evidence="4">Phytanoyl-CoA dioxygenase</fullName>
    </recommendedName>
</protein>
<accession>A0A520RZP4</accession>
<comment type="cofactor">
    <cofactor evidence="1">
        <name>Fe(2+)</name>
        <dbReference type="ChEBI" id="CHEBI:29033"/>
    </cofactor>
</comment>
<dbReference type="PANTHER" id="PTHR20883:SF48">
    <property type="entry name" value="ECTOINE DIOXYGENASE"/>
    <property type="match status" value="1"/>
</dbReference>
<name>A0A520RZP4_9GAMM</name>
<evidence type="ECO:0000313" key="3">
    <source>
        <dbReference type="Proteomes" id="UP000316199"/>
    </source>
</evidence>
<proteinExistence type="predicted"/>
<dbReference type="SUPFAM" id="SSF51197">
    <property type="entry name" value="Clavaminate synthase-like"/>
    <property type="match status" value="1"/>
</dbReference>
<dbReference type="InterPro" id="IPR008775">
    <property type="entry name" value="Phytyl_CoA_dOase-like"/>
</dbReference>
<dbReference type="AlphaFoldDB" id="A0A520RZP4"/>
<evidence type="ECO:0000313" key="2">
    <source>
        <dbReference type="EMBL" id="RZO75691.1"/>
    </source>
</evidence>
<reference evidence="2 3" key="1">
    <citation type="submission" date="2019-02" db="EMBL/GenBank/DDBJ databases">
        <title>Prokaryotic population dynamics and viral predation in marine succession experiment using metagenomics: the confinement effect.</title>
        <authorList>
            <person name="Haro-Moreno J.M."/>
            <person name="Rodriguez-Valera F."/>
            <person name="Lopez-Perez M."/>
        </authorList>
    </citation>
    <scope>NUCLEOTIDE SEQUENCE [LARGE SCALE GENOMIC DNA]</scope>
    <source>
        <strain evidence="2">MED-G157</strain>
    </source>
</reference>
<sequence>MPDTENLMDTGAPTTEIGLDELWTEIRSLGLESYIKDLDTDGYTVIPPEIANPDNLCQRLLDVCLSIAETRSGVRPDLLNGKSLNTNSVVGDTLKGILLEDPVFEEALMNPALLAISTYLCGYDLVLSSLNFQAKSSSELKFKLHTDTRLPSPLPTRALLCKCIYALTDFNQDNGSTVFVPGSQRWARNPVGDEKEFGEQTGQHAIPTVAPAGSLIIFHGNTWHGAYNRKVSGLRASLHLLMQRSMLRCTEDFYDRVSEEMLERNSARFAILTQQAIIPPYIDHDDQVAKITRALKYTSTFEQESGIALSSKR</sequence>
<comment type="caution">
    <text evidence="2">The sequence shown here is derived from an EMBL/GenBank/DDBJ whole genome shotgun (WGS) entry which is preliminary data.</text>
</comment>
<dbReference type="GO" id="GO:0005506">
    <property type="term" value="F:iron ion binding"/>
    <property type="evidence" value="ECO:0007669"/>
    <property type="project" value="UniProtKB-ARBA"/>
</dbReference>
<dbReference type="Proteomes" id="UP000316199">
    <property type="component" value="Unassembled WGS sequence"/>
</dbReference>
<dbReference type="Gene3D" id="2.60.120.620">
    <property type="entry name" value="q2cbj1_9rhob like domain"/>
    <property type="match status" value="1"/>
</dbReference>
<dbReference type="GO" id="GO:0016706">
    <property type="term" value="F:2-oxoglutarate-dependent dioxygenase activity"/>
    <property type="evidence" value="ECO:0007669"/>
    <property type="project" value="UniProtKB-ARBA"/>
</dbReference>
<organism evidence="2 3">
    <name type="scientific">OM182 bacterium</name>
    <dbReference type="NCBI Taxonomy" id="2510334"/>
    <lineage>
        <taxon>Bacteria</taxon>
        <taxon>Pseudomonadati</taxon>
        <taxon>Pseudomonadota</taxon>
        <taxon>Gammaproteobacteria</taxon>
        <taxon>OMG group</taxon>
        <taxon>OM182 clade</taxon>
    </lineage>
</organism>
<dbReference type="Pfam" id="PF05721">
    <property type="entry name" value="PhyH"/>
    <property type="match status" value="1"/>
</dbReference>
<dbReference type="PANTHER" id="PTHR20883">
    <property type="entry name" value="PHYTANOYL-COA DIOXYGENASE DOMAIN CONTAINING 1"/>
    <property type="match status" value="1"/>
</dbReference>
<dbReference type="EMBL" id="SHAG01000027">
    <property type="protein sequence ID" value="RZO75691.1"/>
    <property type="molecule type" value="Genomic_DNA"/>
</dbReference>
<gene>
    <name evidence="2" type="ORF">EVA68_06345</name>
</gene>
<evidence type="ECO:0008006" key="4">
    <source>
        <dbReference type="Google" id="ProtNLM"/>
    </source>
</evidence>
<evidence type="ECO:0000256" key="1">
    <source>
        <dbReference type="ARBA" id="ARBA00001954"/>
    </source>
</evidence>